<dbReference type="PANTHER" id="PTHR45678">
    <property type="entry name" value="MITOCHONDRIAL 2-OXODICARBOXYLATE CARRIER 1-RELATED"/>
    <property type="match status" value="1"/>
</dbReference>
<evidence type="ECO:0000256" key="5">
    <source>
        <dbReference type="ARBA" id="ARBA00022989"/>
    </source>
</evidence>
<dbReference type="InterPro" id="IPR018108">
    <property type="entry name" value="MCP_transmembrane"/>
</dbReference>
<feature type="transmembrane region" description="Helical" evidence="10">
    <location>
        <begin position="26"/>
        <end position="43"/>
    </location>
</feature>
<proteinExistence type="inferred from homology"/>
<comment type="caution">
    <text evidence="11">The sequence shown here is derived from an EMBL/GenBank/DDBJ whole genome shotgun (WGS) entry which is preliminary data.</text>
</comment>
<evidence type="ECO:0000256" key="1">
    <source>
        <dbReference type="ARBA" id="ARBA00004448"/>
    </source>
</evidence>
<gene>
    <name evidence="11" type="ORF">BGW38_003818</name>
</gene>
<dbReference type="PANTHER" id="PTHR45678:SF15">
    <property type="entry name" value="MITOCHONDRIAL SUBSTRATE CARRIER FAMILY PROTEIN X"/>
    <property type="match status" value="1"/>
</dbReference>
<feature type="repeat" description="Solcar" evidence="8">
    <location>
        <begin position="255"/>
        <end position="343"/>
    </location>
</feature>
<feature type="repeat" description="Solcar" evidence="8">
    <location>
        <begin position="20"/>
        <end position="148"/>
    </location>
</feature>
<keyword evidence="4" id="KW-0999">Mitochondrion inner membrane</keyword>
<keyword evidence="9" id="KW-0813">Transport</keyword>
<keyword evidence="6" id="KW-0496">Mitochondrion</keyword>
<comment type="subcellular location">
    <subcellularLocation>
        <location evidence="1">Mitochondrion inner membrane</location>
        <topology evidence="1">Multi-pass membrane protein</topology>
    </subcellularLocation>
</comment>
<dbReference type="Gene3D" id="1.50.40.10">
    <property type="entry name" value="Mitochondrial carrier domain"/>
    <property type="match status" value="2"/>
</dbReference>
<protein>
    <submittedName>
        <fullName evidence="11">Uncharacterized protein</fullName>
    </submittedName>
</protein>
<dbReference type="GO" id="GO:0022857">
    <property type="term" value="F:transmembrane transporter activity"/>
    <property type="evidence" value="ECO:0007669"/>
    <property type="project" value="TreeGrafter"/>
</dbReference>
<keyword evidence="5 10" id="KW-1133">Transmembrane helix</keyword>
<dbReference type="InterPro" id="IPR023395">
    <property type="entry name" value="MCP_dom_sf"/>
</dbReference>
<evidence type="ECO:0000256" key="8">
    <source>
        <dbReference type="PROSITE-ProRule" id="PRU00282"/>
    </source>
</evidence>
<name>A0A9P6G3P0_9FUNG</name>
<keyword evidence="7 8" id="KW-0472">Membrane</keyword>
<comment type="similarity">
    <text evidence="2 9">Belongs to the mitochondrial carrier (TC 2.A.29) family.</text>
</comment>
<evidence type="ECO:0000256" key="7">
    <source>
        <dbReference type="ARBA" id="ARBA00023136"/>
    </source>
</evidence>
<evidence type="ECO:0000313" key="11">
    <source>
        <dbReference type="EMBL" id="KAF9586487.1"/>
    </source>
</evidence>
<keyword evidence="12" id="KW-1185">Reference proteome</keyword>
<dbReference type="InterPro" id="IPR051028">
    <property type="entry name" value="Mito_Solute_Carrier"/>
</dbReference>
<dbReference type="Pfam" id="PF00153">
    <property type="entry name" value="Mito_carr"/>
    <property type="match status" value="4"/>
</dbReference>
<organism evidence="11 12">
    <name type="scientific">Lunasporangiospora selenospora</name>
    <dbReference type="NCBI Taxonomy" id="979761"/>
    <lineage>
        <taxon>Eukaryota</taxon>
        <taxon>Fungi</taxon>
        <taxon>Fungi incertae sedis</taxon>
        <taxon>Mucoromycota</taxon>
        <taxon>Mortierellomycotina</taxon>
        <taxon>Mortierellomycetes</taxon>
        <taxon>Mortierellales</taxon>
        <taxon>Mortierellaceae</taxon>
        <taxon>Lunasporangiospora</taxon>
    </lineage>
</organism>
<dbReference type="EMBL" id="JAABOA010000025">
    <property type="protein sequence ID" value="KAF9586487.1"/>
    <property type="molecule type" value="Genomic_DNA"/>
</dbReference>
<evidence type="ECO:0000256" key="6">
    <source>
        <dbReference type="ARBA" id="ARBA00023128"/>
    </source>
</evidence>
<evidence type="ECO:0000313" key="12">
    <source>
        <dbReference type="Proteomes" id="UP000780801"/>
    </source>
</evidence>
<reference evidence="11" key="1">
    <citation type="journal article" date="2020" name="Fungal Divers.">
        <title>Resolving the Mortierellaceae phylogeny through synthesis of multi-gene phylogenetics and phylogenomics.</title>
        <authorList>
            <person name="Vandepol N."/>
            <person name="Liber J."/>
            <person name="Desiro A."/>
            <person name="Na H."/>
            <person name="Kennedy M."/>
            <person name="Barry K."/>
            <person name="Grigoriev I.V."/>
            <person name="Miller A.N."/>
            <person name="O'Donnell K."/>
            <person name="Stajich J.E."/>
            <person name="Bonito G."/>
        </authorList>
    </citation>
    <scope>NUCLEOTIDE SEQUENCE</scope>
    <source>
        <strain evidence="11">KOD1015</strain>
    </source>
</reference>
<dbReference type="GO" id="GO:0005743">
    <property type="term" value="C:mitochondrial inner membrane"/>
    <property type="evidence" value="ECO:0007669"/>
    <property type="project" value="UniProtKB-SubCell"/>
</dbReference>
<evidence type="ECO:0000256" key="9">
    <source>
        <dbReference type="RuleBase" id="RU000488"/>
    </source>
</evidence>
<dbReference type="OrthoDB" id="2161at2759"/>
<dbReference type="Proteomes" id="UP000780801">
    <property type="component" value="Unassembled WGS sequence"/>
</dbReference>
<accession>A0A9P6G3P0</accession>
<evidence type="ECO:0000256" key="2">
    <source>
        <dbReference type="ARBA" id="ARBA00006375"/>
    </source>
</evidence>
<keyword evidence="3 8" id="KW-0812">Transmembrane</keyword>
<dbReference type="AlphaFoldDB" id="A0A9P6G3P0"/>
<evidence type="ECO:0000256" key="3">
    <source>
        <dbReference type="ARBA" id="ARBA00022692"/>
    </source>
</evidence>
<evidence type="ECO:0000256" key="10">
    <source>
        <dbReference type="SAM" id="Phobius"/>
    </source>
</evidence>
<dbReference type="PROSITE" id="PS50920">
    <property type="entry name" value="SOLCAR"/>
    <property type="match status" value="3"/>
</dbReference>
<sequence>MSLQQQQQPQQTQATSASTSKFVSKLGAGAVAGIVGVLIVYPLDMVKTRLQNQKIDAAGKLQYKGGPESSSPQALERASCVLCIEQDEDWIRISEDLEVNAENTVDCFRQVVAKEGVRGLYRGIGPNLVGITPEKAIKLAVNDFVREYLAEKTNVPEEKLAIQYGMIAGATAGFCQVIATNPMEITKIQMQVAGTQKLQPGEKRPTAMSIVRSLGLRGLYKGTPATLLRDVPFSILFFPLNSYLKLKGADENGKVSFPTIFGAGIVAGVVAASAVTPADVIKTRLQVAHRPGEPVFKGISDCFQHIVRNEGASALFKGVVPRSLIVAPMFAIALFVYELQQRFFGPAIASTGAGRSATTSPVLMLSDKK</sequence>
<dbReference type="SUPFAM" id="SSF103506">
    <property type="entry name" value="Mitochondrial carrier"/>
    <property type="match status" value="1"/>
</dbReference>
<feature type="repeat" description="Solcar" evidence="8">
    <location>
        <begin position="160"/>
        <end position="247"/>
    </location>
</feature>
<evidence type="ECO:0000256" key="4">
    <source>
        <dbReference type="ARBA" id="ARBA00022792"/>
    </source>
</evidence>